<feature type="domain" description="Protein kinase" evidence="9">
    <location>
        <begin position="1"/>
        <end position="131"/>
    </location>
</feature>
<dbReference type="EC" id="2.7.11.1" evidence="1"/>
<evidence type="ECO:0000256" key="8">
    <source>
        <dbReference type="ARBA" id="ARBA00048679"/>
    </source>
</evidence>
<keyword evidence="5" id="KW-0418">Kinase</keyword>
<evidence type="ECO:0000259" key="9">
    <source>
        <dbReference type="PROSITE" id="PS50011"/>
    </source>
</evidence>
<comment type="catalytic activity">
    <reaction evidence="8">
        <text>L-seryl-[protein] + ATP = O-phospho-L-seryl-[protein] + ADP + H(+)</text>
        <dbReference type="Rhea" id="RHEA:17989"/>
        <dbReference type="Rhea" id="RHEA-COMP:9863"/>
        <dbReference type="Rhea" id="RHEA-COMP:11604"/>
        <dbReference type="ChEBI" id="CHEBI:15378"/>
        <dbReference type="ChEBI" id="CHEBI:29999"/>
        <dbReference type="ChEBI" id="CHEBI:30616"/>
        <dbReference type="ChEBI" id="CHEBI:83421"/>
        <dbReference type="ChEBI" id="CHEBI:456216"/>
        <dbReference type="EC" id="2.7.11.1"/>
    </reaction>
</comment>
<dbReference type="Gene3D" id="1.10.510.10">
    <property type="entry name" value="Transferase(Phosphotransferase) domain 1"/>
    <property type="match status" value="1"/>
</dbReference>
<keyword evidence="2" id="KW-0723">Serine/threonine-protein kinase</keyword>
<dbReference type="GO" id="GO:0004674">
    <property type="term" value="F:protein serine/threonine kinase activity"/>
    <property type="evidence" value="ECO:0007669"/>
    <property type="project" value="UniProtKB-KW"/>
</dbReference>
<dbReference type="InterPro" id="IPR011009">
    <property type="entry name" value="Kinase-like_dom_sf"/>
</dbReference>
<dbReference type="PANTHER" id="PTHR48005">
    <property type="entry name" value="LEUCINE RICH REPEAT KINASE 2"/>
    <property type="match status" value="1"/>
</dbReference>
<evidence type="ECO:0000256" key="7">
    <source>
        <dbReference type="ARBA" id="ARBA00047899"/>
    </source>
</evidence>
<dbReference type="InterPro" id="IPR051420">
    <property type="entry name" value="Ser_Thr_Kinases_DiverseReg"/>
</dbReference>
<keyword evidence="11" id="KW-1185">Reference proteome</keyword>
<dbReference type="SUPFAM" id="SSF56112">
    <property type="entry name" value="Protein kinase-like (PK-like)"/>
    <property type="match status" value="1"/>
</dbReference>
<evidence type="ECO:0000256" key="2">
    <source>
        <dbReference type="ARBA" id="ARBA00022527"/>
    </source>
</evidence>
<evidence type="ECO:0000256" key="5">
    <source>
        <dbReference type="ARBA" id="ARBA00022777"/>
    </source>
</evidence>
<keyword evidence="6" id="KW-0067">ATP-binding</keyword>
<keyword evidence="4" id="KW-0547">Nucleotide-binding</keyword>
<dbReference type="EMBL" id="JAYMYS010000006">
    <property type="protein sequence ID" value="KAK7390107.1"/>
    <property type="molecule type" value="Genomic_DNA"/>
</dbReference>
<organism evidence="10 11">
    <name type="scientific">Psophocarpus tetragonolobus</name>
    <name type="common">Winged bean</name>
    <name type="synonym">Dolichos tetragonolobus</name>
    <dbReference type="NCBI Taxonomy" id="3891"/>
    <lineage>
        <taxon>Eukaryota</taxon>
        <taxon>Viridiplantae</taxon>
        <taxon>Streptophyta</taxon>
        <taxon>Embryophyta</taxon>
        <taxon>Tracheophyta</taxon>
        <taxon>Spermatophyta</taxon>
        <taxon>Magnoliopsida</taxon>
        <taxon>eudicotyledons</taxon>
        <taxon>Gunneridae</taxon>
        <taxon>Pentapetalae</taxon>
        <taxon>rosids</taxon>
        <taxon>fabids</taxon>
        <taxon>Fabales</taxon>
        <taxon>Fabaceae</taxon>
        <taxon>Papilionoideae</taxon>
        <taxon>50 kb inversion clade</taxon>
        <taxon>NPAAA clade</taxon>
        <taxon>indigoferoid/millettioid clade</taxon>
        <taxon>Phaseoleae</taxon>
        <taxon>Psophocarpus</taxon>
    </lineage>
</organism>
<dbReference type="GO" id="GO:0005524">
    <property type="term" value="F:ATP binding"/>
    <property type="evidence" value="ECO:0007669"/>
    <property type="project" value="UniProtKB-KW"/>
</dbReference>
<dbReference type="Proteomes" id="UP001386955">
    <property type="component" value="Unassembled WGS sequence"/>
</dbReference>
<dbReference type="AlphaFoldDB" id="A0AAN9S6G7"/>
<evidence type="ECO:0000256" key="1">
    <source>
        <dbReference type="ARBA" id="ARBA00012513"/>
    </source>
</evidence>
<evidence type="ECO:0000256" key="3">
    <source>
        <dbReference type="ARBA" id="ARBA00022679"/>
    </source>
</evidence>
<accession>A0AAN9S6G7</accession>
<evidence type="ECO:0000313" key="11">
    <source>
        <dbReference type="Proteomes" id="UP001386955"/>
    </source>
</evidence>
<dbReference type="PANTHER" id="PTHR48005:SF16">
    <property type="entry name" value="MDIS1-INTERACTING RECEPTOR LIKE KINASE 2-LIKE ISOFORM X1"/>
    <property type="match status" value="1"/>
</dbReference>
<name>A0AAN9S6G7_PSOTE</name>
<protein>
    <recommendedName>
        <fullName evidence="1">non-specific serine/threonine protein kinase</fullName>
        <ecNumber evidence="1">2.7.11.1</ecNumber>
    </recommendedName>
</protein>
<sequence length="131" mass="14436">MAHALSYMHHDCTPPIIHRDGTSSNVLLNSQLEAVVSDFGTARFIYLDSSNQTLVACTYGHIAPVKIALACLCSKPKLGPSMQQVANKLSNFKLSSLSSPFHEISIHHLMTREISVLHPSVRRIQSGKQKK</sequence>
<evidence type="ECO:0000256" key="4">
    <source>
        <dbReference type="ARBA" id="ARBA00022741"/>
    </source>
</evidence>
<gene>
    <name evidence="10" type="ORF">VNO78_25406</name>
</gene>
<dbReference type="InterPro" id="IPR000719">
    <property type="entry name" value="Prot_kinase_dom"/>
</dbReference>
<dbReference type="Pfam" id="PF00069">
    <property type="entry name" value="Pkinase"/>
    <property type="match status" value="1"/>
</dbReference>
<evidence type="ECO:0000256" key="6">
    <source>
        <dbReference type="ARBA" id="ARBA00022840"/>
    </source>
</evidence>
<comment type="caution">
    <text evidence="10">The sequence shown here is derived from an EMBL/GenBank/DDBJ whole genome shotgun (WGS) entry which is preliminary data.</text>
</comment>
<reference evidence="10 11" key="1">
    <citation type="submission" date="2024-01" db="EMBL/GenBank/DDBJ databases">
        <title>The genomes of 5 underutilized Papilionoideae crops provide insights into root nodulation and disease resistanc.</title>
        <authorList>
            <person name="Jiang F."/>
        </authorList>
    </citation>
    <scope>NUCLEOTIDE SEQUENCE [LARGE SCALE GENOMIC DNA]</scope>
    <source>
        <strain evidence="10">DUOXIRENSHENG_FW03</strain>
        <tissue evidence="10">Leaves</tissue>
    </source>
</reference>
<evidence type="ECO:0000313" key="10">
    <source>
        <dbReference type="EMBL" id="KAK7390107.1"/>
    </source>
</evidence>
<keyword evidence="3" id="KW-0808">Transferase</keyword>
<comment type="catalytic activity">
    <reaction evidence="7">
        <text>L-threonyl-[protein] + ATP = O-phospho-L-threonyl-[protein] + ADP + H(+)</text>
        <dbReference type="Rhea" id="RHEA:46608"/>
        <dbReference type="Rhea" id="RHEA-COMP:11060"/>
        <dbReference type="Rhea" id="RHEA-COMP:11605"/>
        <dbReference type="ChEBI" id="CHEBI:15378"/>
        <dbReference type="ChEBI" id="CHEBI:30013"/>
        <dbReference type="ChEBI" id="CHEBI:30616"/>
        <dbReference type="ChEBI" id="CHEBI:61977"/>
        <dbReference type="ChEBI" id="CHEBI:456216"/>
        <dbReference type="EC" id="2.7.11.1"/>
    </reaction>
</comment>
<proteinExistence type="predicted"/>
<dbReference type="PROSITE" id="PS50011">
    <property type="entry name" value="PROTEIN_KINASE_DOM"/>
    <property type="match status" value="1"/>
</dbReference>